<organism evidence="2 3">
    <name type="scientific">Toxocara canis</name>
    <name type="common">Canine roundworm</name>
    <dbReference type="NCBI Taxonomy" id="6265"/>
    <lineage>
        <taxon>Eukaryota</taxon>
        <taxon>Metazoa</taxon>
        <taxon>Ecdysozoa</taxon>
        <taxon>Nematoda</taxon>
        <taxon>Chromadorea</taxon>
        <taxon>Rhabditida</taxon>
        <taxon>Spirurina</taxon>
        <taxon>Ascaridomorpha</taxon>
        <taxon>Ascaridoidea</taxon>
        <taxon>Toxocaridae</taxon>
        <taxon>Toxocara</taxon>
    </lineage>
</organism>
<accession>A0A183VDH9</accession>
<proteinExistence type="predicted"/>
<evidence type="ECO:0000313" key="1">
    <source>
        <dbReference type="EMBL" id="VDM50120.1"/>
    </source>
</evidence>
<dbReference type="EMBL" id="UYWY01025973">
    <property type="protein sequence ID" value="VDM50120.1"/>
    <property type="molecule type" value="Genomic_DNA"/>
</dbReference>
<name>A0A183VDH9_TOXCA</name>
<evidence type="ECO:0000313" key="3">
    <source>
        <dbReference type="WBParaSite" id="TCNE_0001880301-mRNA-1"/>
    </source>
</evidence>
<protein>
    <submittedName>
        <fullName evidence="3">Transposase</fullName>
    </submittedName>
</protein>
<dbReference type="AlphaFoldDB" id="A0A183VDH9"/>
<dbReference type="WBParaSite" id="TCNE_0001880301-mRNA-1">
    <property type="protein sequence ID" value="TCNE_0001880301-mRNA-1"/>
    <property type="gene ID" value="TCNE_0001880301"/>
</dbReference>
<reference evidence="1 2" key="2">
    <citation type="submission" date="2018-11" db="EMBL/GenBank/DDBJ databases">
        <authorList>
            <consortium name="Pathogen Informatics"/>
        </authorList>
    </citation>
    <scope>NUCLEOTIDE SEQUENCE [LARGE SCALE GENOMIC DNA]</scope>
</reference>
<keyword evidence="2" id="KW-1185">Reference proteome</keyword>
<reference evidence="3" key="1">
    <citation type="submission" date="2016-06" db="UniProtKB">
        <authorList>
            <consortium name="WormBaseParasite"/>
        </authorList>
    </citation>
    <scope>IDENTIFICATION</scope>
</reference>
<gene>
    <name evidence="1" type="ORF">TCNE_LOCUS18799</name>
</gene>
<dbReference type="Proteomes" id="UP000050794">
    <property type="component" value="Unassembled WGS sequence"/>
</dbReference>
<evidence type="ECO:0000313" key="2">
    <source>
        <dbReference type="Proteomes" id="UP000050794"/>
    </source>
</evidence>
<sequence>MFGLCEMDERKCGTLTIAIVDADYHKQIEIAGQSIPVDSNANESVRIQFFRKRRSVVQDSLCAEHLIKICNSSWRGRERMSMGDRRRKKMLDIETLLSCH</sequence>